<reference evidence="1" key="1">
    <citation type="journal article" date="2014" name="Int. J. Syst. Evol. Microbiol.">
        <title>Complete genome sequence of Corynebacterium casei LMG S-19264T (=DSM 44701T), isolated from a smear-ripened cheese.</title>
        <authorList>
            <consortium name="US DOE Joint Genome Institute (JGI-PGF)"/>
            <person name="Walter F."/>
            <person name="Albersmeier A."/>
            <person name="Kalinowski J."/>
            <person name="Ruckert C."/>
        </authorList>
    </citation>
    <scope>NUCLEOTIDE SEQUENCE</scope>
    <source>
        <strain evidence="1">CGMCC 4.5737</strain>
    </source>
</reference>
<protein>
    <submittedName>
        <fullName evidence="1">Uncharacterized protein</fullName>
    </submittedName>
</protein>
<dbReference type="RefSeq" id="WP_189062111.1">
    <property type="nucleotide sequence ID" value="NZ_BMMK01000066.1"/>
</dbReference>
<name>A0A8J3CLM2_9PSEU</name>
<gene>
    <name evidence="1" type="ORF">GCM10012275_63240</name>
</gene>
<dbReference type="Proteomes" id="UP000637578">
    <property type="component" value="Unassembled WGS sequence"/>
</dbReference>
<dbReference type="AlphaFoldDB" id="A0A8J3CLM2"/>
<dbReference type="EMBL" id="BMMK01000066">
    <property type="protein sequence ID" value="GGM83976.1"/>
    <property type="molecule type" value="Genomic_DNA"/>
</dbReference>
<comment type="caution">
    <text evidence="1">The sequence shown here is derived from an EMBL/GenBank/DDBJ whole genome shotgun (WGS) entry which is preliminary data.</text>
</comment>
<accession>A0A8J3CLM2</accession>
<evidence type="ECO:0000313" key="2">
    <source>
        <dbReference type="Proteomes" id="UP000637578"/>
    </source>
</evidence>
<keyword evidence="2" id="KW-1185">Reference proteome</keyword>
<sequence length="124" mass="13092">MTPDASGSIDHVAVPGDPLCALLAAPSPEHSLELLPAAVRRAAELAERLRAAVRLRRRSTDPLLVELVAAMDSAAVAHERFVATWSDTTALSGFTQEMLEADVCTLTDTWASVIGVVVDAQDTA</sequence>
<reference evidence="1" key="2">
    <citation type="submission" date="2020-09" db="EMBL/GenBank/DDBJ databases">
        <authorList>
            <person name="Sun Q."/>
            <person name="Zhou Y."/>
        </authorList>
    </citation>
    <scope>NUCLEOTIDE SEQUENCE</scope>
    <source>
        <strain evidence="1">CGMCC 4.5737</strain>
    </source>
</reference>
<proteinExistence type="predicted"/>
<organism evidence="1 2">
    <name type="scientific">Longimycelium tulufanense</name>
    <dbReference type="NCBI Taxonomy" id="907463"/>
    <lineage>
        <taxon>Bacteria</taxon>
        <taxon>Bacillati</taxon>
        <taxon>Actinomycetota</taxon>
        <taxon>Actinomycetes</taxon>
        <taxon>Pseudonocardiales</taxon>
        <taxon>Pseudonocardiaceae</taxon>
        <taxon>Longimycelium</taxon>
    </lineage>
</organism>
<evidence type="ECO:0000313" key="1">
    <source>
        <dbReference type="EMBL" id="GGM83976.1"/>
    </source>
</evidence>